<feature type="region of interest" description="Disordered" evidence="1">
    <location>
        <begin position="1"/>
        <end position="26"/>
    </location>
</feature>
<dbReference type="EMBL" id="CM001221">
    <property type="protein sequence ID" value="AES99665.1"/>
    <property type="molecule type" value="Genomic_DNA"/>
</dbReference>
<feature type="compositionally biased region" description="Polar residues" evidence="1">
    <location>
        <begin position="7"/>
        <end position="19"/>
    </location>
</feature>
<sequence>MAEIETSKNGGSSGNTQELLGSDEEEDRYVASARKSTLKGDDPFFGPIATSLTVLNALTFISLQHNNHSGYIPNSWGGSFKYVFFRLQNLIFDHKTKTYAAYMYNSG</sequence>
<dbReference type="Proteomes" id="UP000002051">
    <property type="component" value="Chromosome 5"/>
</dbReference>
<reference evidence="2 4" key="1">
    <citation type="journal article" date="2011" name="Nature">
        <title>The Medicago genome provides insight into the evolution of rhizobial symbioses.</title>
        <authorList>
            <person name="Young N.D."/>
            <person name="Debelle F."/>
            <person name="Oldroyd G.E."/>
            <person name="Geurts R."/>
            <person name="Cannon S.B."/>
            <person name="Udvardi M.K."/>
            <person name="Benedito V.A."/>
            <person name="Mayer K.F."/>
            <person name="Gouzy J."/>
            <person name="Schoof H."/>
            <person name="Van de Peer Y."/>
            <person name="Proost S."/>
            <person name="Cook D.R."/>
            <person name="Meyers B.C."/>
            <person name="Spannagl M."/>
            <person name="Cheung F."/>
            <person name="De Mita S."/>
            <person name="Krishnakumar V."/>
            <person name="Gundlach H."/>
            <person name="Zhou S."/>
            <person name="Mudge J."/>
            <person name="Bharti A.K."/>
            <person name="Murray J.D."/>
            <person name="Naoumkina M.A."/>
            <person name="Rosen B."/>
            <person name="Silverstein K.A."/>
            <person name="Tang H."/>
            <person name="Rombauts S."/>
            <person name="Zhao P.X."/>
            <person name="Zhou P."/>
            <person name="Barbe V."/>
            <person name="Bardou P."/>
            <person name="Bechner M."/>
            <person name="Bellec A."/>
            <person name="Berger A."/>
            <person name="Berges H."/>
            <person name="Bidwell S."/>
            <person name="Bisseling T."/>
            <person name="Choisne N."/>
            <person name="Couloux A."/>
            <person name="Denny R."/>
            <person name="Deshpande S."/>
            <person name="Dai X."/>
            <person name="Doyle J.J."/>
            <person name="Dudez A.M."/>
            <person name="Farmer A.D."/>
            <person name="Fouteau S."/>
            <person name="Franken C."/>
            <person name="Gibelin C."/>
            <person name="Gish J."/>
            <person name="Goldstein S."/>
            <person name="Gonzalez A.J."/>
            <person name="Green P.J."/>
            <person name="Hallab A."/>
            <person name="Hartog M."/>
            <person name="Hua A."/>
            <person name="Humphray S.J."/>
            <person name="Jeong D.H."/>
            <person name="Jing Y."/>
            <person name="Jocker A."/>
            <person name="Kenton S.M."/>
            <person name="Kim D.J."/>
            <person name="Klee K."/>
            <person name="Lai H."/>
            <person name="Lang C."/>
            <person name="Lin S."/>
            <person name="Macmil S.L."/>
            <person name="Magdelenat G."/>
            <person name="Matthews L."/>
            <person name="McCorrison J."/>
            <person name="Monaghan E.L."/>
            <person name="Mun J.H."/>
            <person name="Najar F.Z."/>
            <person name="Nicholson C."/>
            <person name="Noirot C."/>
            <person name="O'Bleness M."/>
            <person name="Paule C.R."/>
            <person name="Poulain J."/>
            <person name="Prion F."/>
            <person name="Qin B."/>
            <person name="Qu C."/>
            <person name="Retzel E.F."/>
            <person name="Riddle C."/>
            <person name="Sallet E."/>
            <person name="Samain S."/>
            <person name="Samson N."/>
            <person name="Sanders I."/>
            <person name="Saurat O."/>
            <person name="Scarpelli C."/>
            <person name="Schiex T."/>
            <person name="Segurens B."/>
            <person name="Severin A.J."/>
            <person name="Sherrier D.J."/>
            <person name="Shi R."/>
            <person name="Sims S."/>
            <person name="Singer S.R."/>
            <person name="Sinharoy S."/>
            <person name="Sterck L."/>
            <person name="Viollet A."/>
            <person name="Wang B.B."/>
            <person name="Wang K."/>
            <person name="Wang M."/>
            <person name="Wang X."/>
            <person name="Warfsmann J."/>
            <person name="Weissenbach J."/>
            <person name="White D.D."/>
            <person name="White J.D."/>
            <person name="Wiley G.B."/>
            <person name="Wincker P."/>
            <person name="Xing Y."/>
            <person name="Yang L."/>
            <person name="Yao Z."/>
            <person name="Ying F."/>
            <person name="Zhai J."/>
            <person name="Zhou L."/>
            <person name="Zuber A."/>
            <person name="Denarie J."/>
            <person name="Dixon R.A."/>
            <person name="May G.D."/>
            <person name="Schwartz D.C."/>
            <person name="Rogers J."/>
            <person name="Quetier F."/>
            <person name="Town C.D."/>
            <person name="Roe B.A."/>
        </authorList>
    </citation>
    <scope>NUCLEOTIDE SEQUENCE [LARGE SCALE GENOMIC DNA]</scope>
    <source>
        <strain evidence="2">A17</strain>
        <strain evidence="3 4">cv. Jemalong A17</strain>
    </source>
</reference>
<organism evidence="2 4">
    <name type="scientific">Medicago truncatula</name>
    <name type="common">Barrel medic</name>
    <name type="synonym">Medicago tribuloides</name>
    <dbReference type="NCBI Taxonomy" id="3880"/>
    <lineage>
        <taxon>Eukaryota</taxon>
        <taxon>Viridiplantae</taxon>
        <taxon>Streptophyta</taxon>
        <taxon>Embryophyta</taxon>
        <taxon>Tracheophyta</taxon>
        <taxon>Spermatophyta</taxon>
        <taxon>Magnoliopsida</taxon>
        <taxon>eudicotyledons</taxon>
        <taxon>Gunneridae</taxon>
        <taxon>Pentapetalae</taxon>
        <taxon>rosids</taxon>
        <taxon>fabids</taxon>
        <taxon>Fabales</taxon>
        <taxon>Fabaceae</taxon>
        <taxon>Papilionoideae</taxon>
        <taxon>50 kb inversion clade</taxon>
        <taxon>NPAAA clade</taxon>
        <taxon>Hologalegina</taxon>
        <taxon>IRL clade</taxon>
        <taxon>Trifolieae</taxon>
        <taxon>Medicago</taxon>
    </lineage>
</organism>
<proteinExistence type="predicted"/>
<evidence type="ECO:0000313" key="4">
    <source>
        <dbReference type="Proteomes" id="UP000002051"/>
    </source>
</evidence>
<protein>
    <submittedName>
        <fullName evidence="2 3">Uncharacterized protein</fullName>
    </submittedName>
</protein>
<name>G7K785_MEDTR</name>
<dbReference type="EnsemblPlants" id="AES99665">
    <property type="protein sequence ID" value="AES99665"/>
    <property type="gene ID" value="MTR_5g083410"/>
</dbReference>
<keyword evidence="4" id="KW-1185">Reference proteome</keyword>
<dbReference type="PaxDb" id="3880-AES99665"/>
<evidence type="ECO:0000313" key="2">
    <source>
        <dbReference type="EMBL" id="AES99665.1"/>
    </source>
</evidence>
<evidence type="ECO:0000313" key="3">
    <source>
        <dbReference type="EnsemblPlants" id="AES99665"/>
    </source>
</evidence>
<evidence type="ECO:0000256" key="1">
    <source>
        <dbReference type="SAM" id="MobiDB-lite"/>
    </source>
</evidence>
<reference evidence="2 4" key="2">
    <citation type="journal article" date="2014" name="BMC Genomics">
        <title>An improved genome release (version Mt4.0) for the model legume Medicago truncatula.</title>
        <authorList>
            <person name="Tang H."/>
            <person name="Krishnakumar V."/>
            <person name="Bidwell S."/>
            <person name="Rosen B."/>
            <person name="Chan A."/>
            <person name="Zhou S."/>
            <person name="Gentzbittel L."/>
            <person name="Childs K.L."/>
            <person name="Yandell M."/>
            <person name="Gundlach H."/>
            <person name="Mayer K.F."/>
            <person name="Schwartz D.C."/>
            <person name="Town C.D."/>
        </authorList>
    </citation>
    <scope>GENOME REANNOTATION</scope>
    <source>
        <strain evidence="3 4">cv. Jemalong A17</strain>
    </source>
</reference>
<accession>G7K785</accession>
<dbReference type="AlphaFoldDB" id="G7K785"/>
<reference evidence="3" key="3">
    <citation type="submission" date="2015-04" db="UniProtKB">
        <authorList>
            <consortium name="EnsemblPlants"/>
        </authorList>
    </citation>
    <scope>IDENTIFICATION</scope>
    <source>
        <strain evidence="3">cv. Jemalong A17</strain>
    </source>
</reference>
<dbReference type="HOGENOM" id="CLU_2213845_0_0_1"/>
<gene>
    <name evidence="2" type="ordered locus">MTR_5g083410</name>
</gene>